<evidence type="ECO:0000313" key="3">
    <source>
        <dbReference type="Proteomes" id="UP001200313"/>
    </source>
</evidence>
<keyword evidence="1" id="KW-1133">Transmembrane helix</keyword>
<keyword evidence="1" id="KW-0472">Membrane</keyword>
<reference evidence="2 3" key="1">
    <citation type="submission" date="2022-01" db="EMBL/GenBank/DDBJ databases">
        <title>Collection of gut derived symbiotic bacterial strains cultured from healthy donors.</title>
        <authorList>
            <person name="Lin H."/>
            <person name="Kohout C."/>
            <person name="Waligurski E."/>
            <person name="Pamer E.G."/>
        </authorList>
    </citation>
    <scope>NUCLEOTIDE SEQUENCE [LARGE SCALE GENOMIC DNA]</scope>
    <source>
        <strain evidence="2 3">DFI.3.7</strain>
    </source>
</reference>
<dbReference type="EMBL" id="JAKNJB010000047">
    <property type="protein sequence ID" value="MCG4528865.1"/>
    <property type="molecule type" value="Genomic_DNA"/>
</dbReference>
<accession>A0ABS9MEE9</accession>
<gene>
    <name evidence="2" type="ORF">L0P79_17645</name>
</gene>
<comment type="caution">
    <text evidence="2">The sequence shown here is derived from an EMBL/GenBank/DDBJ whole genome shotgun (WGS) entry which is preliminary data.</text>
</comment>
<dbReference type="Proteomes" id="UP001200313">
    <property type="component" value="Unassembled WGS sequence"/>
</dbReference>
<feature type="transmembrane region" description="Helical" evidence="1">
    <location>
        <begin position="20"/>
        <end position="38"/>
    </location>
</feature>
<sequence length="81" mass="8984">MPEKPPAPLSEKPPTPVSSLIFWGIFSSGAAIYFWSRFAKSLEAGNKDLCISECFVAICASGLLLAVLLEAIRAWRMRLRR</sequence>
<organism evidence="2 3">
    <name type="scientific">Intestinimonas massiliensis</name>
    <name type="common">ex Afouda et al. 2020</name>
    <dbReference type="NCBI Taxonomy" id="1673721"/>
    <lineage>
        <taxon>Bacteria</taxon>
        <taxon>Bacillati</taxon>
        <taxon>Bacillota</taxon>
        <taxon>Clostridia</taxon>
        <taxon>Eubacteriales</taxon>
        <taxon>Intestinimonas</taxon>
    </lineage>
</organism>
<evidence type="ECO:0000313" key="2">
    <source>
        <dbReference type="EMBL" id="MCG4528865.1"/>
    </source>
</evidence>
<protein>
    <recommendedName>
        <fullName evidence="4">DUF4234 domain-containing protein</fullName>
    </recommendedName>
</protein>
<evidence type="ECO:0008006" key="4">
    <source>
        <dbReference type="Google" id="ProtNLM"/>
    </source>
</evidence>
<keyword evidence="3" id="KW-1185">Reference proteome</keyword>
<name>A0ABS9MEE9_9FIRM</name>
<keyword evidence="1" id="KW-0812">Transmembrane</keyword>
<proteinExistence type="predicted"/>
<evidence type="ECO:0000256" key="1">
    <source>
        <dbReference type="SAM" id="Phobius"/>
    </source>
</evidence>
<feature type="transmembrane region" description="Helical" evidence="1">
    <location>
        <begin position="50"/>
        <end position="72"/>
    </location>
</feature>
<dbReference type="RefSeq" id="WP_238075093.1">
    <property type="nucleotide sequence ID" value="NZ_JAKNJB010000047.1"/>
</dbReference>